<name>A0A922G3F1_CARIL</name>
<evidence type="ECO:0000256" key="1">
    <source>
        <dbReference type="ARBA" id="ARBA00022679"/>
    </source>
</evidence>
<dbReference type="PROSITE" id="PS50127">
    <property type="entry name" value="UBC_2"/>
    <property type="match status" value="1"/>
</dbReference>
<evidence type="ECO:0000256" key="3">
    <source>
        <dbReference type="SAM" id="MobiDB-lite"/>
    </source>
</evidence>
<gene>
    <name evidence="5" type="ORF">I3842_01G136200</name>
</gene>
<evidence type="ECO:0000313" key="5">
    <source>
        <dbReference type="EMBL" id="KAG6731583.1"/>
    </source>
</evidence>
<keyword evidence="1" id="KW-0808">Transferase</keyword>
<keyword evidence="2" id="KW-0833">Ubl conjugation pathway</keyword>
<evidence type="ECO:0000256" key="2">
    <source>
        <dbReference type="ARBA" id="ARBA00022786"/>
    </source>
</evidence>
<evidence type="ECO:0000259" key="4">
    <source>
        <dbReference type="PROSITE" id="PS50127"/>
    </source>
</evidence>
<sequence length="374" mass="42548">MLLRESHRPPTTTATNRRTKMASALQENDHAIHDEEAAKFRQFDVVNDCSDHYFANSKHAAYKRACFTSTGNGALYKKIMQDWRILEKDLPESIYVRVYAGRIDLLRAAIIGARETPYHDGLFFFDFAFPCDYPNRPPLVYYHSHGLRLNPNLYSGGAVCLSLLNTWFGTENEKWNPSVSTVLQVLVSLQGIVLNDKPYYNEPGFKLSGSWETYNEDAFLLSCKTMLSLLQNPPRNFEAFVVGHFCERAKSILSACKAYQNGHVRVGLYRDENRPICMSEIQASDKFKKSMDKLYKDLLVGFAKNGASNLQNDLIEEFGDEIENIDLKQKWVTHEKKKLGESCEIIVYLKSILGLNKGGNKLKNNANGIKMNTS</sequence>
<dbReference type="EMBL" id="CM031825">
    <property type="protein sequence ID" value="KAG6731583.1"/>
    <property type="molecule type" value="Genomic_DNA"/>
</dbReference>
<protein>
    <recommendedName>
        <fullName evidence="4">UBC core domain-containing protein</fullName>
    </recommendedName>
</protein>
<dbReference type="AlphaFoldDB" id="A0A922G3F1"/>
<dbReference type="PANTHER" id="PTHR46116">
    <property type="entry name" value="(E3-INDEPENDENT) E2 UBIQUITIN-CONJUGATING ENZYME"/>
    <property type="match status" value="1"/>
</dbReference>
<dbReference type="InterPro" id="IPR000608">
    <property type="entry name" value="UBC"/>
</dbReference>
<comment type="caution">
    <text evidence="5">The sequence shown here is derived from an EMBL/GenBank/DDBJ whole genome shotgun (WGS) entry which is preliminary data.</text>
</comment>
<dbReference type="CDD" id="cd23837">
    <property type="entry name" value="UBCc_UBE2O"/>
    <property type="match status" value="1"/>
</dbReference>
<feature type="domain" description="UBC core" evidence="4">
    <location>
        <begin position="74"/>
        <end position="232"/>
    </location>
</feature>
<evidence type="ECO:0000313" key="6">
    <source>
        <dbReference type="Proteomes" id="UP000811246"/>
    </source>
</evidence>
<dbReference type="Proteomes" id="UP000811246">
    <property type="component" value="Chromosome 1"/>
</dbReference>
<dbReference type="GO" id="GO:0061631">
    <property type="term" value="F:ubiquitin conjugating enzyme activity"/>
    <property type="evidence" value="ECO:0007669"/>
    <property type="project" value="TreeGrafter"/>
</dbReference>
<organism evidence="5 6">
    <name type="scientific">Carya illinoinensis</name>
    <name type="common">Pecan</name>
    <dbReference type="NCBI Taxonomy" id="32201"/>
    <lineage>
        <taxon>Eukaryota</taxon>
        <taxon>Viridiplantae</taxon>
        <taxon>Streptophyta</taxon>
        <taxon>Embryophyta</taxon>
        <taxon>Tracheophyta</taxon>
        <taxon>Spermatophyta</taxon>
        <taxon>Magnoliopsida</taxon>
        <taxon>eudicotyledons</taxon>
        <taxon>Gunneridae</taxon>
        <taxon>Pentapetalae</taxon>
        <taxon>rosids</taxon>
        <taxon>fabids</taxon>
        <taxon>Fagales</taxon>
        <taxon>Juglandaceae</taxon>
        <taxon>Carya</taxon>
    </lineage>
</organism>
<reference evidence="5" key="1">
    <citation type="submission" date="2021-01" db="EMBL/GenBank/DDBJ databases">
        <authorList>
            <person name="Lovell J.T."/>
            <person name="Bentley N."/>
            <person name="Bhattarai G."/>
            <person name="Jenkins J.W."/>
            <person name="Sreedasyam A."/>
            <person name="Alarcon Y."/>
            <person name="Bock C."/>
            <person name="Boston L."/>
            <person name="Carlson J."/>
            <person name="Cervantes K."/>
            <person name="Clermont K."/>
            <person name="Krom N."/>
            <person name="Kubenka K."/>
            <person name="Mamidi S."/>
            <person name="Mattison C."/>
            <person name="Monteros M."/>
            <person name="Pisani C."/>
            <person name="Plott C."/>
            <person name="Rajasekar S."/>
            <person name="Rhein H.S."/>
            <person name="Rohla C."/>
            <person name="Song M."/>
            <person name="Hilaire R.S."/>
            <person name="Shu S."/>
            <person name="Wells L."/>
            <person name="Wang X."/>
            <person name="Webber J."/>
            <person name="Heerema R.J."/>
            <person name="Klein P."/>
            <person name="Conner P."/>
            <person name="Grauke L."/>
            <person name="Grimwood J."/>
            <person name="Schmutz J."/>
            <person name="Randall J.J."/>
        </authorList>
    </citation>
    <scope>NUCLEOTIDE SEQUENCE</scope>
    <source>
        <tissue evidence="5">Leaf</tissue>
    </source>
</reference>
<dbReference type="SMART" id="SM00212">
    <property type="entry name" value="UBCc"/>
    <property type="match status" value="1"/>
</dbReference>
<feature type="region of interest" description="Disordered" evidence="3">
    <location>
        <begin position="1"/>
        <end position="23"/>
    </location>
</feature>
<dbReference type="PANTHER" id="PTHR46116:SF19">
    <property type="entry name" value="UBIQUITIN-CONJUGATING ENZYME FAMILY PROTEIN"/>
    <property type="match status" value="1"/>
</dbReference>
<dbReference type="Pfam" id="PF00179">
    <property type="entry name" value="UQ_con"/>
    <property type="match status" value="1"/>
</dbReference>
<accession>A0A922G3F1</accession>
<proteinExistence type="predicted"/>